<organism evidence="1 2">
    <name type="scientific">Shewanella canadensis</name>
    <dbReference type="NCBI Taxonomy" id="271096"/>
    <lineage>
        <taxon>Bacteria</taxon>
        <taxon>Pseudomonadati</taxon>
        <taxon>Pseudomonadota</taxon>
        <taxon>Gammaproteobacteria</taxon>
        <taxon>Alteromonadales</taxon>
        <taxon>Shewanellaceae</taxon>
        <taxon>Shewanella</taxon>
    </lineage>
</organism>
<evidence type="ECO:0000313" key="2">
    <source>
        <dbReference type="Proteomes" id="UP000267448"/>
    </source>
</evidence>
<dbReference type="InterPro" id="IPR035242">
    <property type="entry name" value="DUF5329"/>
</dbReference>
<comment type="caution">
    <text evidence="1">The sequence shown here is derived from an EMBL/GenBank/DDBJ whole genome shotgun (WGS) entry which is preliminary data.</text>
</comment>
<accession>A0A431WR65</accession>
<dbReference type="Pfam" id="PF17263">
    <property type="entry name" value="DUF5329"/>
    <property type="match status" value="1"/>
</dbReference>
<evidence type="ECO:0008006" key="3">
    <source>
        <dbReference type="Google" id="ProtNLM"/>
    </source>
</evidence>
<gene>
    <name evidence="1" type="ORF">EKG38_16675</name>
</gene>
<name>A0A431WR65_9GAMM</name>
<proteinExistence type="predicted"/>
<dbReference type="OrthoDB" id="344871at2"/>
<protein>
    <recommendedName>
        <fullName evidence="3">DUF5329 domain-containing protein</fullName>
    </recommendedName>
</protein>
<dbReference type="AlphaFoldDB" id="A0A431WR65"/>
<evidence type="ECO:0000313" key="1">
    <source>
        <dbReference type="EMBL" id="RTR37931.1"/>
    </source>
</evidence>
<reference evidence="1 2" key="1">
    <citation type="submission" date="2018-12" db="EMBL/GenBank/DDBJ databases">
        <authorList>
            <person name="Yu L."/>
        </authorList>
    </citation>
    <scope>NUCLEOTIDE SEQUENCE [LARGE SCALE GENOMIC DNA]</scope>
    <source>
        <strain evidence="1 2">HAW-EB2</strain>
    </source>
</reference>
<sequence>MLSIFSLNLFASTQDEIDHLMNFVAATDCKYERNGTMHNGAEAAEHINKKYEYFFDDIKSAEDFIKYSATKSKMSGKFYKIHCSKKPSIKSRDWLLTELEAYRGAQK</sequence>
<dbReference type="Proteomes" id="UP000267448">
    <property type="component" value="Unassembled WGS sequence"/>
</dbReference>
<dbReference type="EMBL" id="RXNU01000009">
    <property type="protein sequence ID" value="RTR37931.1"/>
    <property type="molecule type" value="Genomic_DNA"/>
</dbReference>
<keyword evidence="2" id="KW-1185">Reference proteome</keyword>